<dbReference type="GeneID" id="32064419"/>
<proteinExistence type="predicted"/>
<name>A0A1Q5T9U2_9BACL</name>
<accession>A0A1Q5T9U2</accession>
<reference evidence="2" key="2">
    <citation type="submission" date="2017-01" db="EMBL/GenBank/DDBJ databases">
        <title>Genome sequencing and annotation of Geobacillus sp. 1017, a Hydrocarbon-Oxidizing Thermophilic Bacterium Isolated from a Heavy Oil Reservoir (China).</title>
        <authorList>
            <person name="Kadnikov V.V."/>
            <person name="Mardanov A.V."/>
            <person name="Poltaraus A.B."/>
            <person name="Sokolova D.S."/>
            <person name="Semenova E.M."/>
            <person name="Ravin N.V."/>
            <person name="Tourova T.P."/>
            <person name="Nazina T.N."/>
        </authorList>
    </citation>
    <scope>NUCLEOTIDE SEQUENCE [LARGE SCALE GENOMIC DNA]</scope>
    <source>
        <strain evidence="2">1017</strain>
    </source>
</reference>
<dbReference type="AlphaFoldDB" id="A0A1Q5T9U2"/>
<evidence type="ECO:0000313" key="1">
    <source>
        <dbReference type="EMBL" id="OKO97012.1"/>
    </source>
</evidence>
<dbReference type="EMBL" id="MQMG01000001">
    <property type="protein sequence ID" value="OKO97012.1"/>
    <property type="molecule type" value="Genomic_DNA"/>
</dbReference>
<dbReference type="Proteomes" id="UP000186030">
    <property type="component" value="Unassembled WGS sequence"/>
</dbReference>
<dbReference type="RefSeq" id="WP_050437068.1">
    <property type="nucleotide sequence ID" value="NZ_MQMG01000001.1"/>
</dbReference>
<sequence>MKIQLTNTEVGMLLIHMGIMRKEIKKALKRNYSFFEAKRQLACYDSIIDLLGRVVDDTKKLCDIEFSDEQKEMLASFIYSYTTIIKQEAGREKIDASDILQAFEKIAARLEGGRHAYAETI</sequence>
<gene>
    <name evidence="1" type="ORF">BRO54_0025</name>
</gene>
<evidence type="ECO:0000313" key="2">
    <source>
        <dbReference type="Proteomes" id="UP000186030"/>
    </source>
</evidence>
<protein>
    <submittedName>
        <fullName evidence="1">Uncharacterized protein</fullName>
    </submittedName>
</protein>
<organism evidence="1 2">
    <name type="scientific">Geobacillus proteiniphilus</name>
    <dbReference type="NCBI Taxonomy" id="860353"/>
    <lineage>
        <taxon>Bacteria</taxon>
        <taxon>Bacillati</taxon>
        <taxon>Bacillota</taxon>
        <taxon>Bacilli</taxon>
        <taxon>Bacillales</taxon>
        <taxon>Anoxybacillaceae</taxon>
        <taxon>Geobacillus</taxon>
    </lineage>
</organism>
<comment type="caution">
    <text evidence="1">The sequence shown here is derived from an EMBL/GenBank/DDBJ whole genome shotgun (WGS) entry which is preliminary data.</text>
</comment>
<reference evidence="1 2" key="1">
    <citation type="submission" date="2016-11" db="EMBL/GenBank/DDBJ databases">
        <authorList>
            <person name="Kadnikov V."/>
            <person name="Nazina T."/>
        </authorList>
    </citation>
    <scope>NUCLEOTIDE SEQUENCE [LARGE SCALE GENOMIC DNA]</scope>
    <source>
        <strain evidence="1 2">1017</strain>
    </source>
</reference>